<dbReference type="KEGG" id="fpf:DCC35_20595"/>
<keyword evidence="1" id="KW-1133">Transmembrane helix</keyword>
<feature type="transmembrane region" description="Helical" evidence="1">
    <location>
        <begin position="12"/>
        <end position="29"/>
    </location>
</feature>
<sequence>MTGIKIRYNKKLYSMAIYLSFLFILSAWINPSTADIEEDICLNEKEIKLHELLNNYRIDKNLAPVEISSKLTKVAQAHAKDLGDNYELNDDCNPHSWSSEGDWTSCCYTNDHKKATCMWYKPNEIANYGAHGYEIIFYHSHEATPDDALLGWQESDAHNPVVINSGIWEKIDWKAMGVAVRGSWAVVWFGPAPDPSPKPGLCQ</sequence>
<dbReference type="Pfam" id="PF00188">
    <property type="entry name" value="CAP"/>
    <property type="match status" value="1"/>
</dbReference>
<evidence type="ECO:0000313" key="4">
    <source>
        <dbReference type="Proteomes" id="UP000298616"/>
    </source>
</evidence>
<protein>
    <submittedName>
        <fullName evidence="3">CAP domain-containing protein</fullName>
    </submittedName>
</protein>
<reference evidence="3 4" key="1">
    <citation type="submission" date="2018-04" db="EMBL/GenBank/DDBJ databases">
        <title>Complete genome uncultured novel isolate.</title>
        <authorList>
            <person name="Merlino G."/>
        </authorList>
    </citation>
    <scope>NUCLEOTIDE SEQUENCE [LARGE SCALE GENOMIC DNA]</scope>
    <source>
        <strain evidence="4">R1DC9</strain>
    </source>
</reference>
<evidence type="ECO:0000313" key="3">
    <source>
        <dbReference type="EMBL" id="QCK16958.1"/>
    </source>
</evidence>
<dbReference type="SUPFAM" id="SSF55797">
    <property type="entry name" value="PR-1-like"/>
    <property type="match status" value="1"/>
</dbReference>
<proteinExistence type="predicted"/>
<dbReference type="Proteomes" id="UP000298616">
    <property type="component" value="Chromosome"/>
</dbReference>
<accession>A0A4D7KBT3</accession>
<name>A0A4D7KBT3_9BACT</name>
<keyword evidence="4" id="KW-1185">Reference proteome</keyword>
<feature type="domain" description="SCP" evidence="2">
    <location>
        <begin position="51"/>
        <end position="158"/>
    </location>
</feature>
<keyword evidence="1" id="KW-0472">Membrane</keyword>
<dbReference type="InterPro" id="IPR035940">
    <property type="entry name" value="CAP_sf"/>
</dbReference>
<evidence type="ECO:0000256" key="1">
    <source>
        <dbReference type="SAM" id="Phobius"/>
    </source>
</evidence>
<organism evidence="3 4">
    <name type="scientific">Mangrovivirga cuniculi</name>
    <dbReference type="NCBI Taxonomy" id="2715131"/>
    <lineage>
        <taxon>Bacteria</taxon>
        <taxon>Pseudomonadati</taxon>
        <taxon>Bacteroidota</taxon>
        <taxon>Cytophagia</taxon>
        <taxon>Cytophagales</taxon>
        <taxon>Mangrovivirgaceae</taxon>
        <taxon>Mangrovivirga</taxon>
    </lineage>
</organism>
<gene>
    <name evidence="3" type="ORF">DCC35_20595</name>
</gene>
<dbReference type="Gene3D" id="3.40.33.10">
    <property type="entry name" value="CAP"/>
    <property type="match status" value="1"/>
</dbReference>
<evidence type="ECO:0000259" key="2">
    <source>
        <dbReference type="Pfam" id="PF00188"/>
    </source>
</evidence>
<dbReference type="AlphaFoldDB" id="A0A4D7KBT3"/>
<dbReference type="EMBL" id="CP028923">
    <property type="protein sequence ID" value="QCK16958.1"/>
    <property type="molecule type" value="Genomic_DNA"/>
</dbReference>
<dbReference type="InterPro" id="IPR014044">
    <property type="entry name" value="CAP_dom"/>
</dbReference>
<keyword evidence="1" id="KW-0812">Transmembrane</keyword>
<dbReference type="OrthoDB" id="2064683at2"/>